<gene>
    <name evidence="12" type="primary">ptsI</name>
    <name evidence="12" type="ORF">Rhe02_97290</name>
</gene>
<dbReference type="PROSITE" id="PS00370">
    <property type="entry name" value="PEP_ENZYMES_PHOS_SITE"/>
    <property type="match status" value="1"/>
</dbReference>
<evidence type="ECO:0000256" key="6">
    <source>
        <dbReference type="ARBA" id="ARBA00022777"/>
    </source>
</evidence>
<protein>
    <recommendedName>
        <fullName evidence="3">Phosphoenolpyruvate-protein phosphotransferase</fullName>
    </recommendedName>
    <alternativeName>
        <fullName evidence="8">Phosphotransferase system, enzyme I</fullName>
    </alternativeName>
</protein>
<keyword evidence="5" id="KW-0479">Metal-binding</keyword>
<reference evidence="12" key="1">
    <citation type="submission" date="2021-01" db="EMBL/GenBank/DDBJ databases">
        <title>Whole genome shotgun sequence of Rhizocola hellebori NBRC 109834.</title>
        <authorList>
            <person name="Komaki H."/>
            <person name="Tamura T."/>
        </authorList>
    </citation>
    <scope>NUCLEOTIDE SEQUENCE</scope>
    <source>
        <strain evidence="12">NBRC 109834</strain>
    </source>
</reference>
<dbReference type="PANTHER" id="PTHR46244:SF3">
    <property type="entry name" value="PHOSPHOENOLPYRUVATE-PROTEIN PHOSPHOTRANSFERASE"/>
    <property type="match status" value="1"/>
</dbReference>
<dbReference type="Pfam" id="PF05524">
    <property type="entry name" value="PEP-utilisers_N"/>
    <property type="match status" value="1"/>
</dbReference>
<comment type="caution">
    <text evidence="12">The sequence shown here is derived from an EMBL/GenBank/DDBJ whole genome shotgun (WGS) entry which is preliminary data.</text>
</comment>
<dbReference type="RefSeq" id="WP_203915388.1">
    <property type="nucleotide sequence ID" value="NZ_BONY01000153.1"/>
</dbReference>
<dbReference type="GO" id="GO:0046872">
    <property type="term" value="F:metal ion binding"/>
    <property type="evidence" value="ECO:0007669"/>
    <property type="project" value="UniProtKB-KW"/>
</dbReference>
<keyword evidence="6" id="KW-0418">Kinase</keyword>
<feature type="domain" description="PEP-utilising enzyme C-terminal" evidence="10">
    <location>
        <begin position="234"/>
        <end position="491"/>
    </location>
</feature>
<dbReference type="InterPro" id="IPR040442">
    <property type="entry name" value="Pyrv_kinase-like_dom_sf"/>
</dbReference>
<evidence type="ECO:0000256" key="1">
    <source>
        <dbReference type="ARBA" id="ARBA00001946"/>
    </source>
</evidence>
<dbReference type="SUPFAM" id="SSF52009">
    <property type="entry name" value="Phosphohistidine domain"/>
    <property type="match status" value="1"/>
</dbReference>
<evidence type="ECO:0000313" key="12">
    <source>
        <dbReference type="EMBL" id="GIH11662.1"/>
    </source>
</evidence>
<dbReference type="InterPro" id="IPR000121">
    <property type="entry name" value="PEP_util_C"/>
</dbReference>
<dbReference type="Gene3D" id="1.10.274.10">
    <property type="entry name" value="PtsI, HPr-binding domain"/>
    <property type="match status" value="1"/>
</dbReference>
<dbReference type="GO" id="GO:0016301">
    <property type="term" value="F:kinase activity"/>
    <property type="evidence" value="ECO:0007669"/>
    <property type="project" value="UniProtKB-KW"/>
</dbReference>
<dbReference type="Gene3D" id="3.20.20.60">
    <property type="entry name" value="Phosphoenolpyruvate-binding domains"/>
    <property type="match status" value="1"/>
</dbReference>
<evidence type="ECO:0000256" key="2">
    <source>
        <dbReference type="ARBA" id="ARBA00007837"/>
    </source>
</evidence>
<evidence type="ECO:0000256" key="5">
    <source>
        <dbReference type="ARBA" id="ARBA00022723"/>
    </source>
</evidence>
<dbReference type="PANTHER" id="PTHR46244">
    <property type="entry name" value="PHOSPHOENOLPYRUVATE-PROTEIN PHOSPHOTRANSFERASE"/>
    <property type="match status" value="1"/>
</dbReference>
<dbReference type="InterPro" id="IPR015813">
    <property type="entry name" value="Pyrv/PenolPyrv_kinase-like_dom"/>
</dbReference>
<dbReference type="Gene3D" id="3.50.30.10">
    <property type="entry name" value="Phosphohistidine domain"/>
    <property type="match status" value="1"/>
</dbReference>
<evidence type="ECO:0000259" key="10">
    <source>
        <dbReference type="Pfam" id="PF02896"/>
    </source>
</evidence>
<evidence type="ECO:0000256" key="8">
    <source>
        <dbReference type="ARBA" id="ARBA00033235"/>
    </source>
</evidence>
<dbReference type="EMBL" id="BONY01000153">
    <property type="protein sequence ID" value="GIH11662.1"/>
    <property type="molecule type" value="Genomic_DNA"/>
</dbReference>
<keyword evidence="13" id="KW-1185">Reference proteome</keyword>
<dbReference type="GO" id="GO:0009401">
    <property type="term" value="P:phosphoenolpyruvate-dependent sugar phosphotransferase system"/>
    <property type="evidence" value="ECO:0007669"/>
    <property type="project" value="InterPro"/>
</dbReference>
<keyword evidence="7" id="KW-0460">Magnesium</keyword>
<dbReference type="SUPFAM" id="SSF51621">
    <property type="entry name" value="Phosphoenolpyruvate/pyruvate domain"/>
    <property type="match status" value="1"/>
</dbReference>
<evidence type="ECO:0000259" key="11">
    <source>
        <dbReference type="Pfam" id="PF05524"/>
    </source>
</evidence>
<dbReference type="InterPro" id="IPR036618">
    <property type="entry name" value="PtsI_HPr-bd_sf"/>
</dbReference>
<comment type="similarity">
    <text evidence="2">Belongs to the PEP-utilizing enzyme family.</text>
</comment>
<dbReference type="AlphaFoldDB" id="A0A8J3QL88"/>
<dbReference type="InterPro" id="IPR008279">
    <property type="entry name" value="PEP-util_enz_mobile_dom"/>
</dbReference>
<dbReference type="InterPro" id="IPR050499">
    <property type="entry name" value="PEP-utilizing_PTS_enzyme"/>
</dbReference>
<dbReference type="InterPro" id="IPR036637">
    <property type="entry name" value="Phosphohistidine_dom_sf"/>
</dbReference>
<accession>A0A8J3QL88</accession>
<keyword evidence="4" id="KW-0808">Transferase</keyword>
<dbReference type="InterPro" id="IPR008731">
    <property type="entry name" value="PTS_EIN"/>
</dbReference>
<dbReference type="InterPro" id="IPR018274">
    <property type="entry name" value="PEP_util_AS"/>
</dbReference>
<dbReference type="Pfam" id="PF00391">
    <property type="entry name" value="PEP-utilizers"/>
    <property type="match status" value="1"/>
</dbReference>
<name>A0A8J3QL88_9ACTN</name>
<dbReference type="Proteomes" id="UP000612899">
    <property type="component" value="Unassembled WGS sequence"/>
</dbReference>
<evidence type="ECO:0000256" key="4">
    <source>
        <dbReference type="ARBA" id="ARBA00022679"/>
    </source>
</evidence>
<organism evidence="12 13">
    <name type="scientific">Rhizocola hellebori</name>
    <dbReference type="NCBI Taxonomy" id="1392758"/>
    <lineage>
        <taxon>Bacteria</taxon>
        <taxon>Bacillati</taxon>
        <taxon>Actinomycetota</taxon>
        <taxon>Actinomycetes</taxon>
        <taxon>Micromonosporales</taxon>
        <taxon>Micromonosporaceae</taxon>
        <taxon>Rhizocola</taxon>
    </lineage>
</organism>
<evidence type="ECO:0000259" key="9">
    <source>
        <dbReference type="Pfam" id="PF00391"/>
    </source>
</evidence>
<evidence type="ECO:0000256" key="7">
    <source>
        <dbReference type="ARBA" id="ARBA00022842"/>
    </source>
</evidence>
<comment type="cofactor">
    <cofactor evidence="1">
        <name>Mg(2+)</name>
        <dbReference type="ChEBI" id="CHEBI:18420"/>
    </cofactor>
</comment>
<dbReference type="SUPFAM" id="SSF47831">
    <property type="entry name" value="Enzyme I of the PEP:sugar phosphotransferase system HPr-binding (sub)domain"/>
    <property type="match status" value="1"/>
</dbReference>
<sequence>MAELRGTGIGRAVAAGRVVRLADPPQLPPEAQPGPVEAERALAIDALARVASELRALARPGTEAAAILEAQALMATDPALVDEVLSTVERGMGARQAIVAALNGYAQALSEAGGYLAARVADLEDIGRRASAICAGVTLPPLPQPGHPYVLVARDLSPADVAVLDDRVLALITAEGGPTSHSAILARSMGIPAVIGCAQALSLRDGQLVTVDAARGLVLHGEHVGTTANQSPVTGPGRTADGHRVLLQANIGSPEDIAAALAAGAEGVGLMRTEFCDSYAEVFQAFSGYRVTVRVFDAGSDKPLPGLSNAGEPNPALGVRGVRALQANPEILDAQLRAIADAATAAVAQVWVMAPMVAHEQEAAWFARRAASHGLTATGVMVEVPSAALTAREVLSHVEFASIGTNDLTQFTLAADRQVGALAHLQDPWHPAVLRLIAQVCLAGQALGRPIGVCGEAAADPRLACVLVGLGVTSLSMAPGAIADVRAELLRHSLDQCREMAKSILE</sequence>
<feature type="domain" description="PEP-utilising enzyme mobile" evidence="9">
    <location>
        <begin position="148"/>
        <end position="216"/>
    </location>
</feature>
<dbReference type="Pfam" id="PF02896">
    <property type="entry name" value="PEP-utilizers_C"/>
    <property type="match status" value="1"/>
</dbReference>
<evidence type="ECO:0000256" key="3">
    <source>
        <dbReference type="ARBA" id="ARBA00016544"/>
    </source>
</evidence>
<evidence type="ECO:0000313" key="13">
    <source>
        <dbReference type="Proteomes" id="UP000612899"/>
    </source>
</evidence>
<proteinExistence type="inferred from homology"/>
<feature type="domain" description="Phosphotransferase system enzyme I N-terminal" evidence="11">
    <location>
        <begin position="5"/>
        <end position="119"/>
    </location>
</feature>